<proteinExistence type="predicted"/>
<dbReference type="GO" id="GO:0022857">
    <property type="term" value="F:transmembrane transporter activity"/>
    <property type="evidence" value="ECO:0007669"/>
    <property type="project" value="TreeGrafter"/>
</dbReference>
<dbReference type="AlphaFoldDB" id="A0A8E2EBV9"/>
<evidence type="ECO:0000256" key="6">
    <source>
        <dbReference type="SAM" id="Phobius"/>
    </source>
</evidence>
<dbReference type="PANTHER" id="PTHR43791">
    <property type="entry name" value="PERMEASE-RELATED"/>
    <property type="match status" value="1"/>
</dbReference>
<feature type="transmembrane region" description="Helical" evidence="6">
    <location>
        <begin position="23"/>
        <end position="45"/>
    </location>
</feature>
<evidence type="ECO:0000313" key="7">
    <source>
        <dbReference type="EMBL" id="OCK80993.1"/>
    </source>
</evidence>
<feature type="transmembrane region" description="Helical" evidence="6">
    <location>
        <begin position="84"/>
        <end position="107"/>
    </location>
</feature>
<keyword evidence="3 6" id="KW-0812">Transmembrane</keyword>
<evidence type="ECO:0000256" key="2">
    <source>
        <dbReference type="ARBA" id="ARBA00022448"/>
    </source>
</evidence>
<protein>
    <submittedName>
        <fullName evidence="7">Uncharacterized protein</fullName>
    </submittedName>
</protein>
<dbReference type="GO" id="GO:0016020">
    <property type="term" value="C:membrane"/>
    <property type="evidence" value="ECO:0007669"/>
    <property type="project" value="UniProtKB-SubCell"/>
</dbReference>
<evidence type="ECO:0000313" key="8">
    <source>
        <dbReference type="Proteomes" id="UP000250266"/>
    </source>
</evidence>
<keyword evidence="5 6" id="KW-0472">Membrane</keyword>
<dbReference type="PANTHER" id="PTHR43791:SF3">
    <property type="entry name" value="MAJOR FACILITATOR SUPERFAMILY (MFS) PROFILE DOMAIN-CONTAINING PROTEIN"/>
    <property type="match status" value="1"/>
</dbReference>
<evidence type="ECO:0000256" key="5">
    <source>
        <dbReference type="ARBA" id="ARBA00023136"/>
    </source>
</evidence>
<reference evidence="7 8" key="1">
    <citation type="journal article" date="2016" name="Nat. Commun.">
        <title>Ectomycorrhizal ecology is imprinted in the genome of the dominant symbiotic fungus Cenococcum geophilum.</title>
        <authorList>
            <consortium name="DOE Joint Genome Institute"/>
            <person name="Peter M."/>
            <person name="Kohler A."/>
            <person name="Ohm R.A."/>
            <person name="Kuo A."/>
            <person name="Krutzmann J."/>
            <person name="Morin E."/>
            <person name="Arend M."/>
            <person name="Barry K.W."/>
            <person name="Binder M."/>
            <person name="Choi C."/>
            <person name="Clum A."/>
            <person name="Copeland A."/>
            <person name="Grisel N."/>
            <person name="Haridas S."/>
            <person name="Kipfer T."/>
            <person name="LaButti K."/>
            <person name="Lindquist E."/>
            <person name="Lipzen A."/>
            <person name="Maire R."/>
            <person name="Meier B."/>
            <person name="Mihaltcheva S."/>
            <person name="Molinier V."/>
            <person name="Murat C."/>
            <person name="Poggeler S."/>
            <person name="Quandt C.A."/>
            <person name="Sperisen C."/>
            <person name="Tritt A."/>
            <person name="Tisserant E."/>
            <person name="Crous P.W."/>
            <person name="Henrissat B."/>
            <person name="Nehls U."/>
            <person name="Egli S."/>
            <person name="Spatafora J.W."/>
            <person name="Grigoriev I.V."/>
            <person name="Martin F.M."/>
        </authorList>
    </citation>
    <scope>NUCLEOTIDE SEQUENCE [LARGE SCALE GENOMIC DNA]</scope>
    <source>
        <strain evidence="7 8">CBS 459.81</strain>
    </source>
</reference>
<evidence type="ECO:0000256" key="1">
    <source>
        <dbReference type="ARBA" id="ARBA00004141"/>
    </source>
</evidence>
<dbReference type="SUPFAM" id="SSF103473">
    <property type="entry name" value="MFS general substrate transporter"/>
    <property type="match status" value="1"/>
</dbReference>
<comment type="subcellular location">
    <subcellularLocation>
        <location evidence="1">Membrane</location>
        <topology evidence="1">Multi-pass membrane protein</topology>
    </subcellularLocation>
</comment>
<name>A0A8E2EBV9_9PEZI</name>
<keyword evidence="2" id="KW-0813">Transport</keyword>
<sequence length="109" mass="12191">YYIASLDRVNILNSHVVDMNVDLHFEVGNCYSITFLASFVTYFLFELPSTPPLRPLGPKVQLNALEPSWGAVMLGMGFAKDWKVIVVCRMLIGISEAGFLLFCIFPLST</sequence>
<keyword evidence="8" id="KW-1185">Reference proteome</keyword>
<dbReference type="EMBL" id="KV744937">
    <property type="protein sequence ID" value="OCK80993.1"/>
    <property type="molecule type" value="Genomic_DNA"/>
</dbReference>
<keyword evidence="4 6" id="KW-1133">Transmembrane helix</keyword>
<dbReference type="Gene3D" id="1.20.1250.20">
    <property type="entry name" value="MFS general substrate transporter like domains"/>
    <property type="match status" value="1"/>
</dbReference>
<evidence type="ECO:0000256" key="4">
    <source>
        <dbReference type="ARBA" id="ARBA00022989"/>
    </source>
</evidence>
<dbReference type="InterPro" id="IPR036259">
    <property type="entry name" value="MFS_trans_sf"/>
</dbReference>
<evidence type="ECO:0000256" key="3">
    <source>
        <dbReference type="ARBA" id="ARBA00022692"/>
    </source>
</evidence>
<organism evidence="7 8">
    <name type="scientific">Lepidopterella palustris CBS 459.81</name>
    <dbReference type="NCBI Taxonomy" id="1314670"/>
    <lineage>
        <taxon>Eukaryota</taxon>
        <taxon>Fungi</taxon>
        <taxon>Dikarya</taxon>
        <taxon>Ascomycota</taxon>
        <taxon>Pezizomycotina</taxon>
        <taxon>Dothideomycetes</taxon>
        <taxon>Pleosporomycetidae</taxon>
        <taxon>Mytilinidiales</taxon>
        <taxon>Argynnaceae</taxon>
        <taxon>Lepidopterella</taxon>
    </lineage>
</organism>
<dbReference type="Proteomes" id="UP000250266">
    <property type="component" value="Unassembled WGS sequence"/>
</dbReference>
<accession>A0A8E2EBV9</accession>
<feature type="non-terminal residue" evidence="7">
    <location>
        <position position="1"/>
    </location>
</feature>
<gene>
    <name evidence="7" type="ORF">K432DRAFT_296484</name>
</gene>
<dbReference type="OrthoDB" id="3639251at2759"/>